<dbReference type="AlphaFoldDB" id="A0A1R3TA70"/>
<proteinExistence type="predicted"/>
<dbReference type="STRING" id="1642647.PSM36_2068"/>
<dbReference type="RefSeq" id="WP_076930807.1">
    <property type="nucleotide sequence ID" value="NZ_LT605205.1"/>
</dbReference>
<keyword evidence="2" id="KW-1185">Reference proteome</keyword>
<gene>
    <name evidence="1" type="ORF">PSM36_2068</name>
</gene>
<dbReference type="KEGG" id="psac:PSM36_2068"/>
<evidence type="ECO:0000313" key="2">
    <source>
        <dbReference type="Proteomes" id="UP000187464"/>
    </source>
</evidence>
<organism evidence="1 2">
    <name type="scientific">Proteiniphilum saccharofermentans</name>
    <dbReference type="NCBI Taxonomy" id="1642647"/>
    <lineage>
        <taxon>Bacteria</taxon>
        <taxon>Pseudomonadati</taxon>
        <taxon>Bacteroidota</taxon>
        <taxon>Bacteroidia</taxon>
        <taxon>Bacteroidales</taxon>
        <taxon>Dysgonomonadaceae</taxon>
        <taxon>Proteiniphilum</taxon>
    </lineage>
</organism>
<accession>A0A1R3TA70</accession>
<evidence type="ECO:0000313" key="1">
    <source>
        <dbReference type="EMBL" id="SCD20875.1"/>
    </source>
</evidence>
<dbReference type="EMBL" id="LT605205">
    <property type="protein sequence ID" value="SCD20875.1"/>
    <property type="molecule type" value="Genomic_DNA"/>
</dbReference>
<reference evidence="1 2" key="1">
    <citation type="submission" date="2016-08" db="EMBL/GenBank/DDBJ databases">
        <authorList>
            <person name="Seilhamer J.J."/>
        </authorList>
    </citation>
    <scope>NUCLEOTIDE SEQUENCE [LARGE SCALE GENOMIC DNA]</scope>
    <source>
        <strain evidence="1">M3/6</strain>
    </source>
</reference>
<sequence>MKYYLNKLLLLSLFAVLSAYGLYAQQKYWNEHTKLTPWRFPLVTDKAAITYEDLTGDGTPDIIRTFILDSIPVMWIDDDGDMRYGDTEGDTDNDCLLIDLNRDGIFGGPEDLSIDWVDTDDDGIADMQIVIYNGKEDIRYSPDYKSDFIIVIDIEKDDIKTFIDWNKLLPLCWERNGHANFYQDYHGNTLLLKGHNSSFRVADPRFNCENPFIFYDYDGDNLTEMALRLMDVPYVRPRPDKPEDKKFEEIDPAHDILYSQRITWASIAWDMDNDNGQGNEFDLDMTIHFAGKGFEYADQVHAFKNLRGLPEADKYMYDPRWRQMEELIYPDEKVAYDMTFKEGEWDYCWFVFDEDDDCNRWERVELYYPYDLFKVGAAKGGLDSHKQSDAIGDRGEFDEDNSGKGKLYLSPIDGRIHLYGAEWGAWRIDQNASYFQGYGGLYDSRHVEQRLYPDPESWATVRYSDTDDNGFFDLVEYDLDGDGKFEECISLIELGIDDRGVIYDTANMKYEDMRALFDTCTDDIWQRAQQAIEVAGKYRLNTSWYAFWKQPRTQFERYSYGFWLNFYIYKDLSHLAQLRGDNEMKIQLDKAYYSGNWKKMLK</sequence>
<dbReference type="Proteomes" id="UP000187464">
    <property type="component" value="Chromosome I"/>
</dbReference>
<name>A0A1R3TA70_9BACT</name>
<protein>
    <submittedName>
        <fullName evidence="1">Uncharacterized protein</fullName>
    </submittedName>
</protein>